<feature type="transmembrane region" description="Helical" evidence="1">
    <location>
        <begin position="6"/>
        <end position="23"/>
    </location>
</feature>
<organism evidence="2 3">
    <name type="scientific">Vibrio phage vB_VchM_Kuja</name>
    <dbReference type="NCBI Taxonomy" id="2686437"/>
    <lineage>
        <taxon>Viruses</taxon>
        <taxon>Duplodnaviria</taxon>
        <taxon>Heunggongvirae</taxon>
        <taxon>Uroviricota</taxon>
        <taxon>Caudoviricetes</taxon>
        <taxon>Pantevenvirales</taxon>
        <taxon>Ackermannviridae</taxon>
        <taxon>Kujavirus</taxon>
        <taxon>Kujavirus kuja</taxon>
    </lineage>
</organism>
<evidence type="ECO:0000313" key="2">
    <source>
        <dbReference type="EMBL" id="QGZ16033.1"/>
    </source>
</evidence>
<keyword evidence="3" id="KW-1185">Reference proteome</keyword>
<gene>
    <name evidence="2" type="ORF">Kuja_0420</name>
</gene>
<reference evidence="2 3" key="1">
    <citation type="submission" date="2019-11" db="EMBL/GenBank/DDBJ databases">
        <title>Characterization of a novel member of the family Ackermannviridae.</title>
        <authorList>
            <person name="Maina A.N."/>
            <person name="Mwaura F.B."/>
            <person name="Jumba M."/>
        </authorList>
    </citation>
    <scope>NUCLEOTIDE SEQUENCE [LARGE SCALE GENOMIC DNA]</scope>
</reference>
<dbReference type="EMBL" id="MN718199">
    <property type="protein sequence ID" value="QGZ16033.1"/>
    <property type="molecule type" value="Genomic_DNA"/>
</dbReference>
<name>A0A6B9J923_9CAUD</name>
<evidence type="ECO:0000256" key="1">
    <source>
        <dbReference type="SAM" id="Phobius"/>
    </source>
</evidence>
<keyword evidence="1" id="KW-0812">Transmembrane</keyword>
<feature type="transmembrane region" description="Helical" evidence="1">
    <location>
        <begin position="76"/>
        <end position="94"/>
    </location>
</feature>
<dbReference type="Proteomes" id="UP000433471">
    <property type="component" value="Segment"/>
</dbReference>
<keyword evidence="1" id="KW-0472">Membrane</keyword>
<proteinExistence type="predicted"/>
<evidence type="ECO:0000313" key="3">
    <source>
        <dbReference type="Proteomes" id="UP000433471"/>
    </source>
</evidence>
<protein>
    <submittedName>
        <fullName evidence="2">Putative membrane protein</fullName>
    </submittedName>
</protein>
<sequence length="95" mass="11063">MFYLEYIDLFVRVVLIILITITSQKTVHNILVLYRANSVENETKLKNSLFTVSNFDTSELKNHNTYTNLVNEKIKIIPYQISSLLAMVFVFFLLG</sequence>
<accession>A0A6B9J923</accession>
<keyword evidence="1" id="KW-1133">Transmembrane helix</keyword>